<dbReference type="AlphaFoldDB" id="A0A0A9AJ49"/>
<name>A0A0A9AJ49_ARUDO</name>
<reference evidence="1" key="1">
    <citation type="submission" date="2014-09" db="EMBL/GenBank/DDBJ databases">
        <authorList>
            <person name="Magalhaes I.L.F."/>
            <person name="Oliveira U."/>
            <person name="Santos F.R."/>
            <person name="Vidigal T.H.D.A."/>
            <person name="Brescovit A.D."/>
            <person name="Santos A.J."/>
        </authorList>
    </citation>
    <scope>NUCLEOTIDE SEQUENCE</scope>
    <source>
        <tissue evidence="1">Shoot tissue taken approximately 20 cm above the soil surface</tissue>
    </source>
</reference>
<sequence length="40" mass="4731">MIKLPEKITKMPCYHARYLGSVVTFFVDPTIKLQENNYQI</sequence>
<accession>A0A0A9AJ49</accession>
<organism evidence="1">
    <name type="scientific">Arundo donax</name>
    <name type="common">Giant reed</name>
    <name type="synonym">Donax arundinaceus</name>
    <dbReference type="NCBI Taxonomy" id="35708"/>
    <lineage>
        <taxon>Eukaryota</taxon>
        <taxon>Viridiplantae</taxon>
        <taxon>Streptophyta</taxon>
        <taxon>Embryophyta</taxon>
        <taxon>Tracheophyta</taxon>
        <taxon>Spermatophyta</taxon>
        <taxon>Magnoliopsida</taxon>
        <taxon>Liliopsida</taxon>
        <taxon>Poales</taxon>
        <taxon>Poaceae</taxon>
        <taxon>PACMAD clade</taxon>
        <taxon>Arundinoideae</taxon>
        <taxon>Arundineae</taxon>
        <taxon>Arundo</taxon>
    </lineage>
</organism>
<evidence type="ECO:0000313" key="1">
    <source>
        <dbReference type="EMBL" id="JAD49908.1"/>
    </source>
</evidence>
<proteinExistence type="predicted"/>
<reference evidence="1" key="2">
    <citation type="journal article" date="2015" name="Data Brief">
        <title>Shoot transcriptome of the giant reed, Arundo donax.</title>
        <authorList>
            <person name="Barrero R.A."/>
            <person name="Guerrero F.D."/>
            <person name="Moolhuijzen P."/>
            <person name="Goolsby J.A."/>
            <person name="Tidwell J."/>
            <person name="Bellgard S.E."/>
            <person name="Bellgard M.I."/>
        </authorList>
    </citation>
    <scope>NUCLEOTIDE SEQUENCE</scope>
    <source>
        <tissue evidence="1">Shoot tissue taken approximately 20 cm above the soil surface</tissue>
    </source>
</reference>
<dbReference type="EMBL" id="GBRH01247987">
    <property type="protein sequence ID" value="JAD49908.1"/>
    <property type="molecule type" value="Transcribed_RNA"/>
</dbReference>
<protein>
    <submittedName>
        <fullName evidence="1">Uncharacterized protein</fullName>
    </submittedName>
</protein>